<dbReference type="GO" id="GO:0007064">
    <property type="term" value="P:mitotic sister chromatid cohesion"/>
    <property type="evidence" value="ECO:0007669"/>
    <property type="project" value="TreeGrafter"/>
</dbReference>
<dbReference type="GO" id="GO:0031415">
    <property type="term" value="C:NatA complex"/>
    <property type="evidence" value="ECO:0007669"/>
    <property type="project" value="TreeGrafter"/>
</dbReference>
<protein>
    <recommendedName>
        <fullName evidence="1">N-acetyltransferase domain-containing protein</fullName>
    </recommendedName>
</protein>
<accession>A0A6J4P2P5</accession>
<dbReference type="EMBL" id="CADCVA010000054">
    <property type="protein sequence ID" value="CAA9404197.1"/>
    <property type="molecule type" value="Genomic_DNA"/>
</dbReference>
<feature type="domain" description="N-acetyltransferase" evidence="1">
    <location>
        <begin position="25"/>
        <end position="168"/>
    </location>
</feature>
<dbReference type="Pfam" id="PF00583">
    <property type="entry name" value="Acetyltransf_1"/>
    <property type="match status" value="1"/>
</dbReference>
<dbReference type="PANTHER" id="PTHR42919">
    <property type="entry name" value="N-ALPHA-ACETYLTRANSFERASE"/>
    <property type="match status" value="1"/>
</dbReference>
<dbReference type="SUPFAM" id="SSF55729">
    <property type="entry name" value="Acyl-CoA N-acyltransferases (Nat)"/>
    <property type="match status" value="1"/>
</dbReference>
<evidence type="ECO:0000313" key="2">
    <source>
        <dbReference type="EMBL" id="CAA9404197.1"/>
    </source>
</evidence>
<sequence length="168" mass="19018">MTRRDTDRVTLVELDEASYRKYRETLVRDYAADKVRAGVWPNDEAERKAASDVDGLLPDGTATSGHFLYSVRDEALPDEVGVLWISARDSGVGRSVWIYDIIVHERFRRRGYAHRILQLVEDKARELGADRVELHVFGHNHGARALYENTGYGITSIVMAKQVSAEQS</sequence>
<dbReference type="InterPro" id="IPR000182">
    <property type="entry name" value="GNAT_dom"/>
</dbReference>
<dbReference type="GO" id="GO:0008080">
    <property type="term" value="F:N-acetyltransferase activity"/>
    <property type="evidence" value="ECO:0007669"/>
    <property type="project" value="TreeGrafter"/>
</dbReference>
<name>A0A6J4P2P5_9ACTN</name>
<dbReference type="InterPro" id="IPR016181">
    <property type="entry name" value="Acyl_CoA_acyltransferase"/>
</dbReference>
<dbReference type="PROSITE" id="PS51186">
    <property type="entry name" value="GNAT"/>
    <property type="match status" value="1"/>
</dbReference>
<organism evidence="2">
    <name type="scientific">uncultured Rubrobacteraceae bacterium</name>
    <dbReference type="NCBI Taxonomy" id="349277"/>
    <lineage>
        <taxon>Bacteria</taxon>
        <taxon>Bacillati</taxon>
        <taxon>Actinomycetota</taxon>
        <taxon>Rubrobacteria</taxon>
        <taxon>Rubrobacterales</taxon>
        <taxon>Rubrobacteraceae</taxon>
        <taxon>environmental samples</taxon>
    </lineage>
</organism>
<reference evidence="2" key="1">
    <citation type="submission" date="2020-02" db="EMBL/GenBank/DDBJ databases">
        <authorList>
            <person name="Meier V. D."/>
        </authorList>
    </citation>
    <scope>NUCLEOTIDE SEQUENCE</scope>
    <source>
        <strain evidence="2">AVDCRST_MAG82</strain>
    </source>
</reference>
<dbReference type="CDD" id="cd04301">
    <property type="entry name" value="NAT_SF"/>
    <property type="match status" value="1"/>
</dbReference>
<dbReference type="Gene3D" id="3.40.630.30">
    <property type="match status" value="1"/>
</dbReference>
<proteinExistence type="predicted"/>
<dbReference type="InterPro" id="IPR051556">
    <property type="entry name" value="N-term/lysine_N-AcTrnsfr"/>
</dbReference>
<gene>
    <name evidence="2" type="ORF">AVDCRST_MAG82-384</name>
</gene>
<evidence type="ECO:0000259" key="1">
    <source>
        <dbReference type="PROSITE" id="PS51186"/>
    </source>
</evidence>
<dbReference type="PANTHER" id="PTHR42919:SF20">
    <property type="entry name" value="GCN5-RELATED N-ACETYLTRANSFERASE 10, CHLOROPLASTIC"/>
    <property type="match status" value="1"/>
</dbReference>
<dbReference type="AlphaFoldDB" id="A0A6J4P2P5"/>